<gene>
    <name evidence="1" type="ORF">DS421_19g657520</name>
</gene>
<dbReference type="AlphaFoldDB" id="A0A6B9VCN6"/>
<reference evidence="1 2" key="1">
    <citation type="submission" date="2020-01" db="EMBL/GenBank/DDBJ databases">
        <title>Genome sequence of Arachis hypogaea, cultivar Shitouqi.</title>
        <authorList>
            <person name="Zhuang W."/>
            <person name="Chen H."/>
            <person name="Varshney R."/>
            <person name="Wang D."/>
            <person name="Ming R."/>
        </authorList>
    </citation>
    <scope>NUCLEOTIDE SEQUENCE [LARGE SCALE GENOMIC DNA]</scope>
    <source>
        <tissue evidence="1">Young leaf</tissue>
    </source>
</reference>
<accession>A0A6B9VCN6</accession>
<dbReference type="InterPro" id="IPR012340">
    <property type="entry name" value="NA-bd_OB-fold"/>
</dbReference>
<name>A0A6B9VCN6_ARAHY</name>
<dbReference type="CDD" id="cd04481">
    <property type="entry name" value="RPA1_DBD_B_like"/>
    <property type="match status" value="1"/>
</dbReference>
<dbReference type="EMBL" id="CP031001">
    <property type="protein sequence ID" value="QHN77978.1"/>
    <property type="molecule type" value="Genomic_DNA"/>
</dbReference>
<sequence>MEQTFDADKDISPIPEKSWCLKVRILRMWKPIVEEGKVYVLANFTIDSNALKFKPTKHDMRIIFKRDTLVSCVEDTDIPVESFEFLPTKGIISSARDDIFLIDFIGLLSAKSDLISFEKKAKKLHYMKIELDDLSGSEKLSCKLWENYASDFVTLLEANKATKYITVLQFAKMKFYNGVMTITNTNSTTKIMVNAELEVVKKFRQRCRVVRHSPSEDFLSLTPYASISQIKETIEGRIVDESDTASFVLFENVASKFLGVSAADLLCAAVAKPGLQNLAISPGDCVHVSDGSGEVSRVLASTTPPYSKDATVCTVEGEPMVTHTPMKRICLKTDNGGSSHVPSTASRNLLPAFEKYMTKDNNDSRGTDI</sequence>
<dbReference type="PANTHER" id="PTHR47165">
    <property type="entry name" value="OS03G0429900 PROTEIN"/>
    <property type="match status" value="1"/>
</dbReference>
<evidence type="ECO:0000313" key="2">
    <source>
        <dbReference type="Proteomes" id="UP000464620"/>
    </source>
</evidence>
<protein>
    <submittedName>
        <fullName evidence="1">Nucleic acid-binding,-like fold-protein</fullName>
    </submittedName>
</protein>
<proteinExistence type="predicted"/>
<dbReference type="SUPFAM" id="SSF50249">
    <property type="entry name" value="Nucleic acid-binding proteins"/>
    <property type="match status" value="1"/>
</dbReference>
<dbReference type="PANTHER" id="PTHR47165:SF4">
    <property type="entry name" value="OS03G0429900 PROTEIN"/>
    <property type="match status" value="1"/>
</dbReference>
<organism evidence="1 2">
    <name type="scientific">Arachis hypogaea</name>
    <name type="common">Peanut</name>
    <dbReference type="NCBI Taxonomy" id="3818"/>
    <lineage>
        <taxon>Eukaryota</taxon>
        <taxon>Viridiplantae</taxon>
        <taxon>Streptophyta</taxon>
        <taxon>Embryophyta</taxon>
        <taxon>Tracheophyta</taxon>
        <taxon>Spermatophyta</taxon>
        <taxon>Magnoliopsida</taxon>
        <taxon>eudicotyledons</taxon>
        <taxon>Gunneridae</taxon>
        <taxon>Pentapetalae</taxon>
        <taxon>rosids</taxon>
        <taxon>fabids</taxon>
        <taxon>Fabales</taxon>
        <taxon>Fabaceae</taxon>
        <taxon>Papilionoideae</taxon>
        <taxon>50 kb inversion clade</taxon>
        <taxon>dalbergioids sensu lato</taxon>
        <taxon>Dalbergieae</taxon>
        <taxon>Pterocarpus clade</taxon>
        <taxon>Arachis</taxon>
    </lineage>
</organism>
<dbReference type="Proteomes" id="UP000464620">
    <property type="component" value="Chromosome B09"/>
</dbReference>
<evidence type="ECO:0000313" key="1">
    <source>
        <dbReference type="EMBL" id="QHN77978.1"/>
    </source>
</evidence>
<dbReference type="Gene3D" id="2.40.50.140">
    <property type="entry name" value="Nucleic acid-binding proteins"/>
    <property type="match status" value="2"/>
</dbReference>